<keyword evidence="2" id="KW-1185">Reference proteome</keyword>
<dbReference type="Gene3D" id="2.60.120.260">
    <property type="entry name" value="Galactose-binding domain-like"/>
    <property type="match status" value="2"/>
</dbReference>
<accession>A0AAD6UJP6</accession>
<sequence length="417" mass="45355">MAYTYRNCALYSICDFLGHQSPPVLPAPPKHRMAQIIPDLSPCLIRVRFYFNSSSLAFSSATGASASDAHPSLSPPTIRRPATQFNLTVDDFDSLITYANQSQWATPEPSAAPDPALDIWFDGTYHRSNTAGASLSFRFTGAEFFLYGGAGPAFGSYEVTVDGCAERFSAHAAHNASGHLLSSTENLAYQDHTITVTNLGAKRHGEGTNLLVDFLKTTVDIAPAGATLFNLTLEETDPRLEYTGIWTENVFNPLFSGGFSRYTSDNASTVTLAFNATAIFIFGDKTDRHGLYTVALDHHAPVTFNGVSGCGGAFAHACEKDNTLKYFAAGLDAREHMMTVTNLPGELGSYFGAFYLFSLADLDAIVLTVTSEYFPRRLQPRSSGATRSVPPVMHLLLDQLRTVPLYSYTKQPDLSTE</sequence>
<gene>
    <name evidence="1" type="ORF">B0H15DRAFT_796063</name>
</gene>
<dbReference type="Proteomes" id="UP001222325">
    <property type="component" value="Unassembled WGS sequence"/>
</dbReference>
<reference evidence="1" key="1">
    <citation type="submission" date="2023-03" db="EMBL/GenBank/DDBJ databases">
        <title>Massive genome expansion in bonnet fungi (Mycena s.s.) driven by repeated elements and novel gene families across ecological guilds.</title>
        <authorList>
            <consortium name="Lawrence Berkeley National Laboratory"/>
            <person name="Harder C.B."/>
            <person name="Miyauchi S."/>
            <person name="Viragh M."/>
            <person name="Kuo A."/>
            <person name="Thoen E."/>
            <person name="Andreopoulos B."/>
            <person name="Lu D."/>
            <person name="Skrede I."/>
            <person name="Drula E."/>
            <person name="Henrissat B."/>
            <person name="Morin E."/>
            <person name="Kohler A."/>
            <person name="Barry K."/>
            <person name="LaButti K."/>
            <person name="Morin E."/>
            <person name="Salamov A."/>
            <person name="Lipzen A."/>
            <person name="Mereny Z."/>
            <person name="Hegedus B."/>
            <person name="Baldrian P."/>
            <person name="Stursova M."/>
            <person name="Weitz H."/>
            <person name="Taylor A."/>
            <person name="Grigoriev I.V."/>
            <person name="Nagy L.G."/>
            <person name="Martin F."/>
            <person name="Kauserud H."/>
        </authorList>
    </citation>
    <scope>NUCLEOTIDE SEQUENCE</scope>
    <source>
        <strain evidence="1">CBHHK173m</strain>
    </source>
</reference>
<organism evidence="1 2">
    <name type="scientific">Mycena belliarum</name>
    <dbReference type="NCBI Taxonomy" id="1033014"/>
    <lineage>
        <taxon>Eukaryota</taxon>
        <taxon>Fungi</taxon>
        <taxon>Dikarya</taxon>
        <taxon>Basidiomycota</taxon>
        <taxon>Agaricomycotina</taxon>
        <taxon>Agaricomycetes</taxon>
        <taxon>Agaricomycetidae</taxon>
        <taxon>Agaricales</taxon>
        <taxon>Marasmiineae</taxon>
        <taxon>Mycenaceae</taxon>
        <taxon>Mycena</taxon>
    </lineage>
</organism>
<dbReference type="EMBL" id="JARJCN010000004">
    <property type="protein sequence ID" value="KAJ7101219.1"/>
    <property type="molecule type" value="Genomic_DNA"/>
</dbReference>
<comment type="caution">
    <text evidence="1">The sequence shown here is derived from an EMBL/GenBank/DDBJ whole genome shotgun (WGS) entry which is preliminary data.</text>
</comment>
<evidence type="ECO:0000313" key="1">
    <source>
        <dbReference type="EMBL" id="KAJ7101219.1"/>
    </source>
</evidence>
<dbReference type="AlphaFoldDB" id="A0AAD6UJP6"/>
<proteinExistence type="predicted"/>
<protein>
    <submittedName>
        <fullName evidence="1">Uncharacterized protein</fullName>
    </submittedName>
</protein>
<evidence type="ECO:0000313" key="2">
    <source>
        <dbReference type="Proteomes" id="UP001222325"/>
    </source>
</evidence>
<name>A0AAD6UJP6_9AGAR</name>